<feature type="signal peptide" evidence="2">
    <location>
        <begin position="1"/>
        <end position="28"/>
    </location>
</feature>
<protein>
    <submittedName>
        <fullName evidence="3">Uncharacterized protein</fullName>
    </submittedName>
</protein>
<reference evidence="3 4" key="1">
    <citation type="submission" date="2019-04" db="EMBL/GenBank/DDBJ databases">
        <title>Lampropedia sp YIM MLB12 draf genome.</title>
        <authorList>
            <person name="Wang Y.-X."/>
        </authorList>
    </citation>
    <scope>NUCLEOTIDE SEQUENCE [LARGE SCALE GENOMIC DNA]</scope>
    <source>
        <strain evidence="3 4">YIM MLB12</strain>
    </source>
</reference>
<comment type="caution">
    <text evidence="3">The sequence shown here is derived from an EMBL/GenBank/DDBJ whole genome shotgun (WGS) entry which is preliminary data.</text>
</comment>
<dbReference type="Proteomes" id="UP000306236">
    <property type="component" value="Unassembled WGS sequence"/>
</dbReference>
<evidence type="ECO:0000256" key="2">
    <source>
        <dbReference type="SAM" id="SignalP"/>
    </source>
</evidence>
<accession>A0A4S5BZC7</accession>
<dbReference type="RefSeq" id="WP_136404704.1">
    <property type="nucleotide sequence ID" value="NZ_JARXRQ010000004.1"/>
</dbReference>
<name>A0A4S5BZC7_9BURK</name>
<organism evidence="3 4">
    <name type="scientific">Lampropedia aestuarii</name>
    <dbReference type="NCBI Taxonomy" id="2562762"/>
    <lineage>
        <taxon>Bacteria</taxon>
        <taxon>Pseudomonadati</taxon>
        <taxon>Pseudomonadota</taxon>
        <taxon>Betaproteobacteria</taxon>
        <taxon>Burkholderiales</taxon>
        <taxon>Comamonadaceae</taxon>
        <taxon>Lampropedia</taxon>
    </lineage>
</organism>
<dbReference type="AlphaFoldDB" id="A0A4S5BZC7"/>
<proteinExistence type="predicted"/>
<dbReference type="EMBL" id="SSWX01000001">
    <property type="protein sequence ID" value="THJ36445.1"/>
    <property type="molecule type" value="Genomic_DNA"/>
</dbReference>
<evidence type="ECO:0000313" key="3">
    <source>
        <dbReference type="EMBL" id="THJ36445.1"/>
    </source>
</evidence>
<dbReference type="OrthoDB" id="8911869at2"/>
<evidence type="ECO:0000313" key="4">
    <source>
        <dbReference type="Proteomes" id="UP000306236"/>
    </source>
</evidence>
<gene>
    <name evidence="3" type="ORF">E8K88_00640</name>
</gene>
<feature type="compositionally biased region" description="Basic and acidic residues" evidence="1">
    <location>
        <begin position="83"/>
        <end position="99"/>
    </location>
</feature>
<feature type="chain" id="PRO_5020948679" evidence="2">
    <location>
        <begin position="29"/>
        <end position="123"/>
    </location>
</feature>
<keyword evidence="4" id="KW-1185">Reference proteome</keyword>
<feature type="region of interest" description="Disordered" evidence="1">
    <location>
        <begin position="83"/>
        <end position="123"/>
    </location>
</feature>
<evidence type="ECO:0000256" key="1">
    <source>
        <dbReference type="SAM" id="MobiDB-lite"/>
    </source>
</evidence>
<keyword evidence="2" id="KW-0732">Signal</keyword>
<sequence length="123" mass="13195">MAHSLKASLVARSAIAVMLALGAYAAQAQTSANSICADGKQDPVACQREMGATRNKAPVDPNQDFASNALKRCQVYANDPEARQSCEDRVRNQNTRRDGSVFGGGTIQEHRIIQTSPAPRPVQ</sequence>